<sequence length="158" mass="17957">MLKASTFNSPQLSKITNFEESLRSGGYGVLRNRVPKMEVGVGGFLQLFDWNAKSRKKLLSKSDIPGKMKCSRTMVRTTDSSRAIQTEEEMDWNLPSDWFISISLRTMRMTLASPVSKEAGLWQKRVVPHWVTDEEYYGIKLMGVAKRLFHGIGLLAIL</sequence>
<organism evidence="1 2">
    <name type="scientific">Datura stramonium</name>
    <name type="common">Jimsonweed</name>
    <name type="synonym">Common thornapple</name>
    <dbReference type="NCBI Taxonomy" id="4076"/>
    <lineage>
        <taxon>Eukaryota</taxon>
        <taxon>Viridiplantae</taxon>
        <taxon>Streptophyta</taxon>
        <taxon>Embryophyta</taxon>
        <taxon>Tracheophyta</taxon>
        <taxon>Spermatophyta</taxon>
        <taxon>Magnoliopsida</taxon>
        <taxon>eudicotyledons</taxon>
        <taxon>Gunneridae</taxon>
        <taxon>Pentapetalae</taxon>
        <taxon>asterids</taxon>
        <taxon>lamiids</taxon>
        <taxon>Solanales</taxon>
        <taxon>Solanaceae</taxon>
        <taxon>Solanoideae</taxon>
        <taxon>Datureae</taxon>
        <taxon>Datura</taxon>
    </lineage>
</organism>
<keyword evidence="2" id="KW-1185">Reference proteome</keyword>
<comment type="caution">
    <text evidence="1">The sequence shown here is derived from an EMBL/GenBank/DDBJ whole genome shotgun (WGS) entry which is preliminary data.</text>
</comment>
<evidence type="ECO:0000313" key="1">
    <source>
        <dbReference type="EMBL" id="MCD9646848.1"/>
    </source>
</evidence>
<dbReference type="EMBL" id="JACEIK010004936">
    <property type="protein sequence ID" value="MCD9646848.1"/>
    <property type="molecule type" value="Genomic_DNA"/>
</dbReference>
<name>A0ABS8VIK5_DATST</name>
<proteinExistence type="predicted"/>
<reference evidence="1 2" key="1">
    <citation type="journal article" date="2021" name="BMC Genomics">
        <title>Datura genome reveals duplications of psychoactive alkaloid biosynthetic genes and high mutation rate following tissue culture.</title>
        <authorList>
            <person name="Rajewski A."/>
            <person name="Carter-House D."/>
            <person name="Stajich J."/>
            <person name="Litt A."/>
        </authorList>
    </citation>
    <scope>NUCLEOTIDE SEQUENCE [LARGE SCALE GENOMIC DNA]</scope>
    <source>
        <strain evidence="1">AR-01</strain>
    </source>
</reference>
<dbReference type="Proteomes" id="UP000823775">
    <property type="component" value="Unassembled WGS sequence"/>
</dbReference>
<protein>
    <submittedName>
        <fullName evidence="1">Uncharacterized protein</fullName>
    </submittedName>
</protein>
<accession>A0ABS8VIK5</accession>
<evidence type="ECO:0000313" key="2">
    <source>
        <dbReference type="Proteomes" id="UP000823775"/>
    </source>
</evidence>
<gene>
    <name evidence="1" type="ORF">HAX54_037045</name>
</gene>